<feature type="transmembrane region" description="Helical" evidence="1">
    <location>
        <begin position="202"/>
        <end position="221"/>
    </location>
</feature>
<feature type="transmembrane region" description="Helical" evidence="1">
    <location>
        <begin position="65"/>
        <end position="83"/>
    </location>
</feature>
<keyword evidence="1" id="KW-0472">Membrane</keyword>
<dbReference type="RefSeq" id="WP_160559859.1">
    <property type="nucleotide sequence ID" value="NZ_QZDT01000012.1"/>
</dbReference>
<feature type="transmembrane region" description="Helical" evidence="1">
    <location>
        <begin position="148"/>
        <end position="170"/>
    </location>
</feature>
<dbReference type="Proteomes" id="UP001154420">
    <property type="component" value="Unassembled WGS sequence"/>
</dbReference>
<keyword evidence="1" id="KW-1133">Transmembrane helix</keyword>
<reference evidence="2" key="1">
    <citation type="submission" date="2018-09" db="EMBL/GenBank/DDBJ databases">
        <title>Murine metabolic-syndrome-specific gut microbial biobank.</title>
        <authorList>
            <person name="Liu C."/>
        </authorList>
    </citation>
    <scope>NUCLEOTIDE SEQUENCE</scope>
    <source>
        <strain evidence="2">D42-62</strain>
    </source>
</reference>
<evidence type="ECO:0000313" key="2">
    <source>
        <dbReference type="EMBL" id="NBJ92776.1"/>
    </source>
</evidence>
<proteinExistence type="predicted"/>
<name>A0A9X5BEX8_9FIRM</name>
<comment type="caution">
    <text evidence="2">The sequence shown here is derived from an EMBL/GenBank/DDBJ whole genome shotgun (WGS) entry which is preliminary data.</text>
</comment>
<accession>A0A9X5BEX8</accession>
<keyword evidence="3" id="KW-1185">Reference proteome</keyword>
<feature type="transmembrane region" description="Helical" evidence="1">
    <location>
        <begin position="177"/>
        <end position="196"/>
    </location>
</feature>
<evidence type="ECO:0000256" key="1">
    <source>
        <dbReference type="SAM" id="Phobius"/>
    </source>
</evidence>
<keyword evidence="1" id="KW-0812">Transmembrane</keyword>
<organism evidence="2 3">
    <name type="scientific">Parablautia muri</name>
    <dbReference type="NCBI Taxonomy" id="2320879"/>
    <lineage>
        <taxon>Bacteria</taxon>
        <taxon>Bacillati</taxon>
        <taxon>Bacillota</taxon>
        <taxon>Clostridia</taxon>
        <taxon>Lachnospirales</taxon>
        <taxon>Lachnospiraceae</taxon>
        <taxon>Parablautia</taxon>
    </lineage>
</organism>
<feature type="transmembrane region" description="Helical" evidence="1">
    <location>
        <begin position="104"/>
        <end position="128"/>
    </location>
</feature>
<dbReference type="OrthoDB" id="9784784at2"/>
<dbReference type="AlphaFoldDB" id="A0A9X5BEX8"/>
<dbReference type="EMBL" id="QZDT01000012">
    <property type="protein sequence ID" value="NBJ92776.1"/>
    <property type="molecule type" value="Genomic_DNA"/>
</dbReference>
<dbReference type="PANTHER" id="PTHR37305">
    <property type="entry name" value="INTEGRAL MEMBRANE PROTEIN-RELATED"/>
    <property type="match status" value="1"/>
</dbReference>
<dbReference type="PANTHER" id="PTHR37305:SF1">
    <property type="entry name" value="MEMBRANE PROTEIN"/>
    <property type="match status" value="1"/>
</dbReference>
<sequence>MLKLIRLEWKKNNIMKYMWKALAMVIILLLLLLTIAGELEAAETRFDYGNSMLKSGVELFTNMSFIILTCVMLASFIVGTYKNKTINLMFSYPINRKKIVLSQMLSVWIFNFIALTLSKVLIYCVLVAVKKYTFISAEGIRLGDSMFYVEVLVDSAVMISISFTALMVGLMMKSSKATIIAGMIIVCLTQGNIGVYTLAGNIPFYITLLMLSAVSVFLSLYKLETRDVL</sequence>
<evidence type="ECO:0000313" key="3">
    <source>
        <dbReference type="Proteomes" id="UP001154420"/>
    </source>
</evidence>
<protein>
    <submittedName>
        <fullName evidence="2">ABC transporter permease</fullName>
    </submittedName>
</protein>
<gene>
    <name evidence="2" type="ORF">D5281_09235</name>
</gene>